<protein>
    <recommendedName>
        <fullName evidence="2">Ciliogenesis-associated TTC17-interacting protein N-terminal domain-containing protein</fullName>
    </recommendedName>
</protein>
<dbReference type="AlphaFoldDB" id="A0A2A4K9D2"/>
<dbReference type="InterPro" id="IPR048777">
    <property type="entry name" value="CATIP_N"/>
</dbReference>
<evidence type="ECO:0000313" key="3">
    <source>
        <dbReference type="EMBL" id="PCG80534.1"/>
    </source>
</evidence>
<dbReference type="PANTHER" id="PTHR15505">
    <property type="entry name" value="RIIA DOMAIN-CONTAINING PROTEIN 1"/>
    <property type="match status" value="1"/>
</dbReference>
<gene>
    <name evidence="3" type="ORF">B5V51_6542</name>
</gene>
<feature type="domain" description="Ciliogenesis-associated TTC17-interacting protein N-terminal" evidence="2">
    <location>
        <begin position="492"/>
        <end position="658"/>
    </location>
</feature>
<evidence type="ECO:0000259" key="2">
    <source>
        <dbReference type="Pfam" id="PF21772"/>
    </source>
</evidence>
<reference evidence="3" key="1">
    <citation type="submission" date="2017-09" db="EMBL/GenBank/DDBJ databases">
        <title>Contemporary evolution of a Lepidopteran species, Heliothis virescens, in response to modern agricultural practices.</title>
        <authorList>
            <person name="Fritz M.L."/>
            <person name="Deyonke A.M."/>
            <person name="Papanicolaou A."/>
            <person name="Micinski S."/>
            <person name="Westbrook J."/>
            <person name="Gould F."/>
        </authorList>
    </citation>
    <scope>NUCLEOTIDE SEQUENCE [LARGE SCALE GENOMIC DNA]</scope>
    <source>
        <strain evidence="3">HvINT-</strain>
        <tissue evidence="3">Whole body</tissue>
    </source>
</reference>
<dbReference type="PANTHER" id="PTHR15505:SF4">
    <property type="entry name" value="RIIA DOMAIN-CONTAINING PROTEIN 1"/>
    <property type="match status" value="1"/>
</dbReference>
<organism evidence="3">
    <name type="scientific">Heliothis virescens</name>
    <name type="common">Tobacco budworm moth</name>
    <dbReference type="NCBI Taxonomy" id="7102"/>
    <lineage>
        <taxon>Eukaryota</taxon>
        <taxon>Metazoa</taxon>
        <taxon>Ecdysozoa</taxon>
        <taxon>Arthropoda</taxon>
        <taxon>Hexapoda</taxon>
        <taxon>Insecta</taxon>
        <taxon>Pterygota</taxon>
        <taxon>Neoptera</taxon>
        <taxon>Endopterygota</taxon>
        <taxon>Lepidoptera</taxon>
        <taxon>Glossata</taxon>
        <taxon>Ditrysia</taxon>
        <taxon>Noctuoidea</taxon>
        <taxon>Noctuidae</taxon>
        <taxon>Heliothinae</taxon>
        <taxon>Heliothis</taxon>
    </lineage>
</organism>
<feature type="compositionally biased region" description="Basic and acidic residues" evidence="1">
    <location>
        <begin position="54"/>
        <end position="63"/>
    </location>
</feature>
<dbReference type="Pfam" id="PF21772">
    <property type="entry name" value="CATIP_N"/>
    <property type="match status" value="1"/>
</dbReference>
<feature type="compositionally biased region" description="Acidic residues" evidence="1">
    <location>
        <begin position="36"/>
        <end position="48"/>
    </location>
</feature>
<accession>A0A2A4K9D2</accession>
<dbReference type="STRING" id="7102.A0A2A4K9D2"/>
<feature type="region of interest" description="Disordered" evidence="1">
    <location>
        <begin position="36"/>
        <end position="63"/>
    </location>
</feature>
<sequence>MCRGCLELDQAIKADICFGETLIISCGHYEGDLEEEDSDSEWSCEDTTEPTVSDEEKGEHPFEVKDYVAEESTQAEEEEDDDEFHFYFFPDCSKPPPPVNSKTSVVVVDGMPKINQAAKGQVYCTCKKDKTGECPCYMKLPCQCGAKTKATCTCSELQEICVCAPGYPQVTCKCKSSDVCVCDPDGKILPICTCGKIEKPCICHPDKSPCPVCKCKRKPKFTTDGKLKYETVEEEHYGAEGEASFAGSETGEKALKKAGDTVSEEEPCDCQKPPPKPLCYCLKGKDCICVTECICGIQRTCVCEPEEFEDIPCRKDENKSICSCDAPKKCTCAEESIGGVCKCFPVKICTCNNPADCKCFTTCDCTNPCICDTTPVKPDECVCLETPKKGISDLICTCRCTDESMKKIKKVRAGRQGYRWCHEIDPRHTYFDYAYGKHDLPAIQDKKLEVKPFTIQGLHDTDAKKDECPIHGVKAPPFVKKPRKPSLDCCSAVGGISICVETLGEDKDKLLVQVVSYSSKEGAKTGSKLVSILDCNLHTMEENRLEHITKKDLTKERRSYTAICENGYYNKVTRICGDRHVVKRFYHSFDKAHNFILEGSNIVLLRYIALRRFKGQVKTDTVMMDGTICQSIYVSQGVSQGVVNGTPFFVVKVERHIIEPSGYVHQTLTVLTLKGYTVSHEWADNCYILHINPLLRVIPERDEIETHEPLRDAWREDLQLMSDFLDFKNTRVSEGGRYVTESGTLTGTVRDYLQAILLLRPQDTLHFTRHYFGTVLSALDLPHDEFFDPASKHVRYYFFEE</sequence>
<dbReference type="EMBL" id="NWSH01000030">
    <property type="protein sequence ID" value="PCG80534.1"/>
    <property type="molecule type" value="Genomic_DNA"/>
</dbReference>
<proteinExistence type="predicted"/>
<name>A0A2A4K9D2_HELVI</name>
<evidence type="ECO:0000256" key="1">
    <source>
        <dbReference type="SAM" id="MobiDB-lite"/>
    </source>
</evidence>
<comment type="caution">
    <text evidence="3">The sequence shown here is derived from an EMBL/GenBank/DDBJ whole genome shotgun (WGS) entry which is preliminary data.</text>
</comment>